<name>A0A6C0JJI1_9ZZZZ</name>
<dbReference type="AlphaFoldDB" id="A0A6C0JJI1"/>
<dbReference type="EMBL" id="MN740430">
    <property type="protein sequence ID" value="QHU05955.1"/>
    <property type="molecule type" value="Genomic_DNA"/>
</dbReference>
<protein>
    <recommendedName>
        <fullName evidence="2">Papain-like cysteine peptidase</fullName>
    </recommendedName>
</protein>
<dbReference type="InterPro" id="IPR014903">
    <property type="entry name" value="DUF1796"/>
</dbReference>
<evidence type="ECO:0008006" key="2">
    <source>
        <dbReference type="Google" id="ProtNLM"/>
    </source>
</evidence>
<organism evidence="1">
    <name type="scientific">viral metagenome</name>
    <dbReference type="NCBI Taxonomy" id="1070528"/>
    <lineage>
        <taxon>unclassified sequences</taxon>
        <taxon>metagenomes</taxon>
        <taxon>organismal metagenomes</taxon>
    </lineage>
</organism>
<sequence>MQYNFITLGFNCSSATVLRDLGLRKTALPFDWIVINHVNKFINCIEDNFQKFHKNLHLIMDNHWLEDEYGIQYPHDYSLNDNGEICDDWMNYKTDVLKKYEKRIERFHNILNDPLPIIALYHGPIAWGKRIKWALEKKYNRRNIIFVIATYEQGQSSNDIIICNISTNEDSRNKDFWINGINEAIRILTTSTDTKYTIFNNKTNRWKMF</sequence>
<accession>A0A6C0JJI1</accession>
<reference evidence="1" key="1">
    <citation type="journal article" date="2020" name="Nature">
        <title>Giant virus diversity and host interactions through global metagenomics.</title>
        <authorList>
            <person name="Schulz F."/>
            <person name="Roux S."/>
            <person name="Paez-Espino D."/>
            <person name="Jungbluth S."/>
            <person name="Walsh D.A."/>
            <person name="Denef V.J."/>
            <person name="McMahon K.D."/>
            <person name="Konstantinidis K.T."/>
            <person name="Eloe-Fadrosh E.A."/>
            <person name="Kyrpides N.C."/>
            <person name="Woyke T."/>
        </authorList>
    </citation>
    <scope>NUCLEOTIDE SEQUENCE</scope>
    <source>
        <strain evidence="1">GVMAG-M-3300027747-57</strain>
    </source>
</reference>
<dbReference type="Pfam" id="PF08795">
    <property type="entry name" value="DUF1796"/>
    <property type="match status" value="1"/>
</dbReference>
<evidence type="ECO:0000313" key="1">
    <source>
        <dbReference type="EMBL" id="QHU05955.1"/>
    </source>
</evidence>
<proteinExistence type="predicted"/>